<reference evidence="1" key="1">
    <citation type="submission" date="2021-04" db="EMBL/GenBank/DDBJ databases">
        <authorList>
            <person name="Ulbrich M."/>
            <person name="Aldana K.S."/>
            <person name="Brown J.W."/>
            <person name="Campbell D.M."/>
            <person name="Chai A.E."/>
            <person name="Dalson K.A."/>
            <person name="Dembinski E."/>
            <person name="Gomez D.E."/>
            <person name="Gupta K."/>
            <person name="Guyot M."/>
            <person name="Hocutt K.M."/>
            <person name="Holsinger J.M."/>
            <person name="Ibarra L.A."/>
            <person name="Jeon T.-Y."/>
            <person name="Mackenzie M."/>
            <person name="Marquez I.-P.P."/>
            <person name="Mathenge R.W."/>
            <person name="Mo B.F."/>
            <person name="Nelson S."/>
            <person name="Zepeda J."/>
            <person name="Zhang L.J."/>
            <person name="Ngo R."/>
            <person name="Tse V.Y."/>
            <person name="Garlena R.A."/>
            <person name="Russell D.A."/>
            <person name="Pope W.H."/>
            <person name="Jacobs-Sera D."/>
            <person name="Hatfull G.F."/>
            <person name="Reddi K."/>
            <person name="Moberg-Parker J."/>
            <person name="Freise A.C."/>
        </authorList>
    </citation>
    <scope>NUCLEOTIDE SEQUENCE</scope>
</reference>
<accession>A0A8F3E8D2</accession>
<evidence type="ECO:0000313" key="2">
    <source>
        <dbReference type="Proteomes" id="UP000693682"/>
    </source>
</evidence>
<dbReference type="EMBL" id="MW862981">
    <property type="protein sequence ID" value="QWY81883.1"/>
    <property type="molecule type" value="Genomic_DNA"/>
</dbReference>
<gene>
    <name evidence="1" type="primary">60</name>
    <name evidence="1" type="ORF">SEA_HONK_60</name>
</gene>
<organism evidence="1 2">
    <name type="scientific">Microbacterium phage Honk</name>
    <dbReference type="NCBI Taxonomy" id="2836095"/>
    <lineage>
        <taxon>Viruses</taxon>
        <taxon>Duplodnaviria</taxon>
        <taxon>Heunggongvirae</taxon>
        <taxon>Uroviricota</taxon>
        <taxon>Caudoviricetes</taxon>
        <taxon>Casidaviridae</taxon>
        <taxon>Honkvirus</taxon>
        <taxon>Honkvirus honk</taxon>
    </lineage>
</organism>
<protein>
    <submittedName>
        <fullName evidence="1">Uncharacterized protein</fullName>
    </submittedName>
</protein>
<keyword evidence="2" id="KW-1185">Reference proteome</keyword>
<proteinExistence type="predicted"/>
<evidence type="ECO:0000313" key="1">
    <source>
        <dbReference type="EMBL" id="QWY81883.1"/>
    </source>
</evidence>
<dbReference type="Proteomes" id="UP000693682">
    <property type="component" value="Segment"/>
</dbReference>
<sequence>MTTKTPIDRDRVNALMRAFRYGEKVDDLGKVDARHNSGQYDDITWHVALDGATCAGGASFYRAALIEALEGGATEKEAEDTAYHATAEHLGLTH</sequence>
<name>A0A8F3E8D2_9CAUD</name>